<evidence type="ECO:0000259" key="2">
    <source>
        <dbReference type="PROSITE" id="PS50940"/>
    </source>
</evidence>
<feature type="signal peptide" evidence="1">
    <location>
        <begin position="1"/>
        <end position="19"/>
    </location>
</feature>
<comment type="caution">
    <text evidence="3">The sequence shown here is derived from an EMBL/GenBank/DDBJ whole genome shotgun (WGS) entry which is preliminary data.</text>
</comment>
<name>A0A8K0C3S5_IGNLU</name>
<dbReference type="PROSITE" id="PS50940">
    <property type="entry name" value="CHIT_BIND_II"/>
    <property type="match status" value="1"/>
</dbReference>
<protein>
    <recommendedName>
        <fullName evidence="2">Chitin-binding type-2 domain-containing protein</fullName>
    </recommendedName>
</protein>
<dbReference type="EMBL" id="VTPC01091088">
    <property type="protein sequence ID" value="KAF2879725.1"/>
    <property type="molecule type" value="Genomic_DNA"/>
</dbReference>
<keyword evidence="1" id="KW-0732">Signal</keyword>
<gene>
    <name evidence="3" type="ORF">ILUMI_26443</name>
</gene>
<accession>A0A8K0C3S5</accession>
<evidence type="ECO:0000313" key="4">
    <source>
        <dbReference type="Proteomes" id="UP000801492"/>
    </source>
</evidence>
<dbReference type="AlphaFoldDB" id="A0A8K0C3S5"/>
<sequence>MKIIFGLIVIVAALNFAYLEQQEWIDYRLLRNGNYDIEAVTVTCTAPGLKCGDCDQLFLCRKDGNELKPEFIENCSNYNQTCNIDRCSPTPTLECALINATFECRSLEGMYPDPGSCRDFHYCIPSKTGSTPIEKYSSKCEGTSFGYNPRTTYCDVPLRNQSCGASIVPICSNPGQTGIVRDNPTLYYMCRRHSAAHPILYPFLYMCPNGKKYNAINYECL</sequence>
<organism evidence="3 4">
    <name type="scientific">Ignelater luminosus</name>
    <name type="common">Cucubano</name>
    <name type="synonym">Pyrophorus luminosus</name>
    <dbReference type="NCBI Taxonomy" id="2038154"/>
    <lineage>
        <taxon>Eukaryota</taxon>
        <taxon>Metazoa</taxon>
        <taxon>Ecdysozoa</taxon>
        <taxon>Arthropoda</taxon>
        <taxon>Hexapoda</taxon>
        <taxon>Insecta</taxon>
        <taxon>Pterygota</taxon>
        <taxon>Neoptera</taxon>
        <taxon>Endopterygota</taxon>
        <taxon>Coleoptera</taxon>
        <taxon>Polyphaga</taxon>
        <taxon>Elateriformia</taxon>
        <taxon>Elateroidea</taxon>
        <taxon>Elateridae</taxon>
        <taxon>Agrypninae</taxon>
        <taxon>Pyrophorini</taxon>
        <taxon>Ignelater</taxon>
    </lineage>
</organism>
<dbReference type="Proteomes" id="UP000801492">
    <property type="component" value="Unassembled WGS sequence"/>
</dbReference>
<evidence type="ECO:0000256" key="1">
    <source>
        <dbReference type="SAM" id="SignalP"/>
    </source>
</evidence>
<keyword evidence="4" id="KW-1185">Reference proteome</keyword>
<dbReference type="GO" id="GO:0005576">
    <property type="term" value="C:extracellular region"/>
    <property type="evidence" value="ECO:0007669"/>
    <property type="project" value="InterPro"/>
</dbReference>
<reference evidence="3" key="1">
    <citation type="submission" date="2019-08" db="EMBL/GenBank/DDBJ databases">
        <title>The genome of the North American firefly Photinus pyralis.</title>
        <authorList>
            <consortium name="Photinus pyralis genome working group"/>
            <person name="Fallon T.R."/>
            <person name="Sander Lower S.E."/>
            <person name="Weng J.-K."/>
        </authorList>
    </citation>
    <scope>NUCLEOTIDE SEQUENCE</scope>
    <source>
        <strain evidence="3">TRF0915ILg1</strain>
        <tissue evidence="3">Whole body</tissue>
    </source>
</reference>
<dbReference type="InterPro" id="IPR002557">
    <property type="entry name" value="Chitin-bd_dom"/>
</dbReference>
<evidence type="ECO:0000313" key="3">
    <source>
        <dbReference type="EMBL" id="KAF2879725.1"/>
    </source>
</evidence>
<dbReference type="OrthoDB" id="6763779at2759"/>
<proteinExistence type="predicted"/>
<feature type="domain" description="Chitin-binding type-2" evidence="2">
    <location>
        <begin position="101"/>
        <end position="165"/>
    </location>
</feature>
<feature type="chain" id="PRO_5035420073" description="Chitin-binding type-2 domain-containing protein" evidence="1">
    <location>
        <begin position="20"/>
        <end position="221"/>
    </location>
</feature>
<dbReference type="GO" id="GO:0008061">
    <property type="term" value="F:chitin binding"/>
    <property type="evidence" value="ECO:0007669"/>
    <property type="project" value="InterPro"/>
</dbReference>